<keyword evidence="2" id="KW-1185">Reference proteome</keyword>
<reference evidence="2" key="1">
    <citation type="journal article" date="2019" name="Int. J. Syst. Evol. Microbiol.">
        <title>The Global Catalogue of Microorganisms (GCM) 10K type strain sequencing project: providing services to taxonomists for standard genome sequencing and annotation.</title>
        <authorList>
            <consortium name="The Broad Institute Genomics Platform"/>
            <consortium name="The Broad Institute Genome Sequencing Center for Infectious Disease"/>
            <person name="Wu L."/>
            <person name="Ma J."/>
        </authorList>
    </citation>
    <scope>NUCLEOTIDE SEQUENCE [LARGE SCALE GENOMIC DNA]</scope>
    <source>
        <strain evidence="2">KCTC 33849</strain>
    </source>
</reference>
<dbReference type="RefSeq" id="WP_379265092.1">
    <property type="nucleotide sequence ID" value="NZ_JBHUMJ010000011.1"/>
</dbReference>
<evidence type="ECO:0000313" key="2">
    <source>
        <dbReference type="Proteomes" id="UP001597540"/>
    </source>
</evidence>
<sequence>MPNSFKYDYIDKQKGIYSVRVASEEPYSREEAKVVYVAKMIVRGEEIEDVEVQGYLPEEVKRDAIAILLDCIYLEKNNGFVHDTVVDMEPTKASHLYLVDNPKGYT</sequence>
<name>A0ABW5SVB7_9BACL</name>
<comment type="caution">
    <text evidence="1">The sequence shown here is derived from an EMBL/GenBank/DDBJ whole genome shotgun (WGS) entry which is preliminary data.</text>
</comment>
<dbReference type="Proteomes" id="UP001597540">
    <property type="component" value="Unassembled WGS sequence"/>
</dbReference>
<evidence type="ECO:0000313" key="1">
    <source>
        <dbReference type="EMBL" id="MFD2703601.1"/>
    </source>
</evidence>
<protein>
    <submittedName>
        <fullName evidence="1">Uncharacterized protein</fullName>
    </submittedName>
</protein>
<gene>
    <name evidence="1" type="ORF">ACFSVM_24505</name>
</gene>
<proteinExistence type="predicted"/>
<accession>A0ABW5SVB7</accession>
<organism evidence="1 2">
    <name type="scientific">Paenibacillus shunpengii</name>
    <dbReference type="NCBI Taxonomy" id="2054424"/>
    <lineage>
        <taxon>Bacteria</taxon>
        <taxon>Bacillati</taxon>
        <taxon>Bacillota</taxon>
        <taxon>Bacilli</taxon>
        <taxon>Bacillales</taxon>
        <taxon>Paenibacillaceae</taxon>
        <taxon>Paenibacillus</taxon>
    </lineage>
</organism>
<dbReference type="EMBL" id="JBHUMJ010000011">
    <property type="protein sequence ID" value="MFD2703601.1"/>
    <property type="molecule type" value="Genomic_DNA"/>
</dbReference>